<accession>A0A3N4HZC4</accession>
<feature type="compositionally biased region" description="Low complexity" evidence="1">
    <location>
        <begin position="140"/>
        <end position="158"/>
    </location>
</feature>
<dbReference type="EMBL" id="ML119728">
    <property type="protein sequence ID" value="RPA77291.1"/>
    <property type="molecule type" value="Genomic_DNA"/>
</dbReference>
<gene>
    <name evidence="2" type="ORF">BJ508DRAFT_417126</name>
</gene>
<name>A0A3N4HZC4_ASCIM</name>
<evidence type="ECO:0000313" key="3">
    <source>
        <dbReference type="Proteomes" id="UP000275078"/>
    </source>
</evidence>
<feature type="compositionally biased region" description="Pro residues" evidence="1">
    <location>
        <begin position="130"/>
        <end position="139"/>
    </location>
</feature>
<evidence type="ECO:0000256" key="1">
    <source>
        <dbReference type="SAM" id="MobiDB-lite"/>
    </source>
</evidence>
<keyword evidence="3" id="KW-1185">Reference proteome</keyword>
<evidence type="ECO:0000313" key="2">
    <source>
        <dbReference type="EMBL" id="RPA77291.1"/>
    </source>
</evidence>
<feature type="region of interest" description="Disordered" evidence="1">
    <location>
        <begin position="1"/>
        <end position="31"/>
    </location>
</feature>
<protein>
    <submittedName>
        <fullName evidence="2">Uncharacterized protein</fullName>
    </submittedName>
</protein>
<organism evidence="2 3">
    <name type="scientific">Ascobolus immersus RN42</name>
    <dbReference type="NCBI Taxonomy" id="1160509"/>
    <lineage>
        <taxon>Eukaryota</taxon>
        <taxon>Fungi</taxon>
        <taxon>Dikarya</taxon>
        <taxon>Ascomycota</taxon>
        <taxon>Pezizomycotina</taxon>
        <taxon>Pezizomycetes</taxon>
        <taxon>Pezizales</taxon>
        <taxon>Ascobolaceae</taxon>
        <taxon>Ascobolus</taxon>
    </lineage>
</organism>
<reference evidence="2 3" key="1">
    <citation type="journal article" date="2018" name="Nat. Ecol. Evol.">
        <title>Pezizomycetes genomes reveal the molecular basis of ectomycorrhizal truffle lifestyle.</title>
        <authorList>
            <person name="Murat C."/>
            <person name="Payen T."/>
            <person name="Noel B."/>
            <person name="Kuo A."/>
            <person name="Morin E."/>
            <person name="Chen J."/>
            <person name="Kohler A."/>
            <person name="Krizsan K."/>
            <person name="Balestrini R."/>
            <person name="Da Silva C."/>
            <person name="Montanini B."/>
            <person name="Hainaut M."/>
            <person name="Levati E."/>
            <person name="Barry K.W."/>
            <person name="Belfiori B."/>
            <person name="Cichocki N."/>
            <person name="Clum A."/>
            <person name="Dockter R.B."/>
            <person name="Fauchery L."/>
            <person name="Guy J."/>
            <person name="Iotti M."/>
            <person name="Le Tacon F."/>
            <person name="Lindquist E.A."/>
            <person name="Lipzen A."/>
            <person name="Malagnac F."/>
            <person name="Mello A."/>
            <person name="Molinier V."/>
            <person name="Miyauchi S."/>
            <person name="Poulain J."/>
            <person name="Riccioni C."/>
            <person name="Rubini A."/>
            <person name="Sitrit Y."/>
            <person name="Splivallo R."/>
            <person name="Traeger S."/>
            <person name="Wang M."/>
            <person name="Zifcakova L."/>
            <person name="Wipf D."/>
            <person name="Zambonelli A."/>
            <person name="Paolocci F."/>
            <person name="Nowrousian M."/>
            <person name="Ottonello S."/>
            <person name="Baldrian P."/>
            <person name="Spatafora J.W."/>
            <person name="Henrissat B."/>
            <person name="Nagy L.G."/>
            <person name="Aury J.M."/>
            <person name="Wincker P."/>
            <person name="Grigoriev I.V."/>
            <person name="Bonfante P."/>
            <person name="Martin F.M."/>
        </authorList>
    </citation>
    <scope>NUCLEOTIDE SEQUENCE [LARGE SCALE GENOMIC DNA]</scope>
    <source>
        <strain evidence="2 3">RN42</strain>
    </source>
</reference>
<sequence length="240" mass="25487">MAIGRTLTKKAPDSSKSGRSRKGSVSKLQISAPVELVSTTNMISYTSPSLRSYQQGLAGSPDGSIKSPLSRSSTSSGSESSPDSERTPSSASFFLPNMNDDHVISPKSPHRNGFVFTGPGSPILPQSSQPIPPMPPIPPMASSRSSTSSMGRTKSVSSQRSSHRRGQPSYSASNPFAAELHKVSEIAESWGIIGGLDQEEEEYMRQRGLRRYGVSDYIEALGLVPEADVGESDAGLGGWI</sequence>
<feature type="compositionally biased region" description="Low complexity" evidence="1">
    <location>
        <begin position="118"/>
        <end position="129"/>
    </location>
</feature>
<dbReference type="Proteomes" id="UP000275078">
    <property type="component" value="Unassembled WGS sequence"/>
</dbReference>
<dbReference type="AlphaFoldDB" id="A0A3N4HZC4"/>
<proteinExistence type="predicted"/>
<dbReference type="OrthoDB" id="5419666at2759"/>
<feature type="region of interest" description="Disordered" evidence="1">
    <location>
        <begin position="52"/>
        <end position="173"/>
    </location>
</feature>
<feature type="compositionally biased region" description="Low complexity" evidence="1">
    <location>
        <begin position="64"/>
        <end position="81"/>
    </location>
</feature>